<evidence type="ECO:0000256" key="1">
    <source>
        <dbReference type="SAM" id="MobiDB-lite"/>
    </source>
</evidence>
<feature type="region of interest" description="Disordered" evidence="1">
    <location>
        <begin position="55"/>
        <end position="89"/>
    </location>
</feature>
<proteinExistence type="predicted"/>
<accession>A0A6L3SXL5</accession>
<dbReference type="AlphaFoldDB" id="A0A6L3SXL5"/>
<feature type="compositionally biased region" description="Low complexity" evidence="1">
    <location>
        <begin position="1"/>
        <end position="15"/>
    </location>
</feature>
<keyword evidence="3" id="KW-1185">Reference proteome</keyword>
<comment type="caution">
    <text evidence="2">The sequence shown here is derived from an EMBL/GenBank/DDBJ whole genome shotgun (WGS) entry which is preliminary data.</text>
</comment>
<evidence type="ECO:0000313" key="2">
    <source>
        <dbReference type="EMBL" id="KAB1077837.1"/>
    </source>
</evidence>
<gene>
    <name evidence="2" type="ORF">F6X53_16575</name>
</gene>
<evidence type="ECO:0000313" key="3">
    <source>
        <dbReference type="Proteomes" id="UP000474159"/>
    </source>
</evidence>
<dbReference type="RefSeq" id="WP_151001323.1">
    <property type="nucleotide sequence ID" value="NZ_BPQY01000265.1"/>
</dbReference>
<protein>
    <submittedName>
        <fullName evidence="2">Uncharacterized protein</fullName>
    </submittedName>
</protein>
<sequence length="354" mass="36629">MRTSRAATDPAPRADASGDDRLRGGAPDLTTFTESAEAHAFNNYGVNSVLDTVAGGGQPNAGQDVAQAPAGTGTSGGAGSGGSAPSEPQIVYVDRPVPVPTQYVDRPMPTAEAHHITFIEDGKLPAGTLKADGTFDSGAGTANAGFTTLIDHDAGFDFSVRSHGRLSGLSDDATVKQSGHTVTVDYTARAGSQNNDAGTDSTRGNASLDFQISKMNLADAADNAKGSKDDFSTFVQFRSSNADGTQKVITGYLMNTDDTHFEFRSTGDGGVKKDTVLISGFNPAGDHISNSTNAGFGVFSGKADVPVGDYHLSFWAVDNTGIDAGREIARLDVNLHLTDPLQAQSAIAPHVDFA</sequence>
<dbReference type="EMBL" id="VZZK01000017">
    <property type="protein sequence ID" value="KAB1077837.1"/>
    <property type="molecule type" value="Genomic_DNA"/>
</dbReference>
<organism evidence="2 3">
    <name type="scientific">Methylobacterium soli</name>
    <dbReference type="NCBI Taxonomy" id="553447"/>
    <lineage>
        <taxon>Bacteria</taxon>
        <taxon>Pseudomonadati</taxon>
        <taxon>Pseudomonadota</taxon>
        <taxon>Alphaproteobacteria</taxon>
        <taxon>Hyphomicrobiales</taxon>
        <taxon>Methylobacteriaceae</taxon>
        <taxon>Methylobacterium</taxon>
    </lineage>
</organism>
<feature type="compositionally biased region" description="Gly residues" evidence="1">
    <location>
        <begin position="73"/>
        <end position="82"/>
    </location>
</feature>
<feature type="region of interest" description="Disordered" evidence="1">
    <location>
        <begin position="1"/>
        <end position="30"/>
    </location>
</feature>
<name>A0A6L3SXL5_9HYPH</name>
<reference evidence="2 3" key="1">
    <citation type="submission" date="2019-09" db="EMBL/GenBank/DDBJ databases">
        <title>YIM 48816 draft genome.</title>
        <authorList>
            <person name="Jiang L."/>
        </authorList>
    </citation>
    <scope>NUCLEOTIDE SEQUENCE [LARGE SCALE GENOMIC DNA]</scope>
    <source>
        <strain evidence="2 3">YIM 48816</strain>
    </source>
</reference>
<dbReference type="Proteomes" id="UP000474159">
    <property type="component" value="Unassembled WGS sequence"/>
</dbReference>